<keyword evidence="3" id="KW-1185">Reference proteome</keyword>
<reference evidence="2 3" key="1">
    <citation type="submission" date="2016-08" db="EMBL/GenBank/DDBJ databases">
        <title>Identification and validation of antigenic proteins from Pajaroellobacter abortibovis using de-novo genome sequence assembly and reverse vaccinology.</title>
        <authorList>
            <person name="Welly B.T."/>
            <person name="Miller M.R."/>
            <person name="Stott J.L."/>
            <person name="Blanchard M.T."/>
            <person name="Islas-Trejo A.D."/>
            <person name="O'Rourke S.M."/>
            <person name="Young A.E."/>
            <person name="Medrano J.F."/>
            <person name="Van Eenennaam A.L."/>
        </authorList>
    </citation>
    <scope>NUCLEOTIDE SEQUENCE [LARGE SCALE GENOMIC DNA]</scope>
    <source>
        <strain evidence="2 3">BTF92-0548A/99-0131</strain>
    </source>
</reference>
<dbReference type="InterPro" id="IPR001478">
    <property type="entry name" value="PDZ"/>
</dbReference>
<dbReference type="PROSITE" id="PS50106">
    <property type="entry name" value="PDZ"/>
    <property type="match status" value="1"/>
</dbReference>
<dbReference type="Pfam" id="PF13180">
    <property type="entry name" value="PDZ_2"/>
    <property type="match status" value="1"/>
</dbReference>
<dbReference type="InterPro" id="IPR036034">
    <property type="entry name" value="PDZ_sf"/>
</dbReference>
<evidence type="ECO:0000313" key="3">
    <source>
        <dbReference type="Proteomes" id="UP000185544"/>
    </source>
</evidence>
<dbReference type="EMBL" id="CP016908">
    <property type="protein sequence ID" value="APS00050.1"/>
    <property type="molecule type" value="Genomic_DNA"/>
</dbReference>
<dbReference type="Pfam" id="PF05299">
    <property type="entry name" value="Peptidase_M61"/>
    <property type="match status" value="1"/>
</dbReference>
<evidence type="ECO:0000259" key="1">
    <source>
        <dbReference type="PROSITE" id="PS50106"/>
    </source>
</evidence>
<name>A0A1L6MWX1_9BACT</name>
<dbReference type="AlphaFoldDB" id="A0A1L6MWX1"/>
<dbReference type="SUPFAM" id="SSF55486">
    <property type="entry name" value="Metalloproteases ('zincins'), catalytic domain"/>
    <property type="match status" value="1"/>
</dbReference>
<dbReference type="Pfam" id="PF17899">
    <property type="entry name" value="Peptidase_M61_N"/>
    <property type="match status" value="1"/>
</dbReference>
<dbReference type="Gene3D" id="2.60.40.3650">
    <property type="match status" value="1"/>
</dbReference>
<dbReference type="STRING" id="1882918.BCY86_04670"/>
<gene>
    <name evidence="2" type="ORF">BCY86_04670</name>
</gene>
<dbReference type="InterPro" id="IPR024191">
    <property type="entry name" value="Peptidase_M61"/>
</dbReference>
<accession>A0A1L6MWX1</accession>
<dbReference type="KEGG" id="pabo:BCY86_04670"/>
<proteinExistence type="predicted"/>
<evidence type="ECO:0000313" key="2">
    <source>
        <dbReference type="EMBL" id="APS00050.1"/>
    </source>
</evidence>
<sequence>MVDLKTHYRVLIEAPEAHLVTVQMHLQANHTLPSPLVLWMPVWTPGSYLIQEYARFVEGLTCKVEDASIETRKIRKNAWEVDTKGARNLLVEYRIYCHELTVRTNHVDSTHAFLNGAATFLTVMNALSVSSTVEIVAPEGWQVSTILPFHQKQKNQFEVTNFDTLVDSPLEIGTHGEESFQILGKLHRLAIWPAEQINAVPVNQLVEDISRIVDVEASLFGNTLPYEEYLFLFHLSPQRQGGLEHRCCSTILIDPIQFKTQEGYMEILSLVAHEVFHLWNVKRIRPQGLTPYRYEEENYTKLLWWFEGATSYYEWRVLRLAKLCTVQEYISHLGMQISQLLMNPGRLVQSVEEASWDAWIKFYRSTEDSINSSVNYYQKGEIICALLDLELRIRTKGRCSLDSLLLALWREYGEKNIAVPEDGLCAFFESKAQVPLKDLFQKWIRNPGDLDVENSFAQVGLMLVPVEKAQARDWILGMSLSFNNKKLYVKHVIRGSEAQRVGISAGDEIVALNGKRVEQEAIFEGALAPCQPGDQVELITSRDGCIHISSIQVGCNPSVELVARSDASKEEQRLFCDWLNESHPIWNE</sequence>
<dbReference type="InterPro" id="IPR027268">
    <property type="entry name" value="Peptidase_M4/M1_CTD_sf"/>
</dbReference>
<dbReference type="PIRSF" id="PIRSF016493">
    <property type="entry name" value="Glycyl_aminpptds"/>
    <property type="match status" value="1"/>
</dbReference>
<dbReference type="Proteomes" id="UP000185544">
    <property type="component" value="Chromosome"/>
</dbReference>
<dbReference type="SUPFAM" id="SSF50156">
    <property type="entry name" value="PDZ domain-like"/>
    <property type="match status" value="1"/>
</dbReference>
<dbReference type="InterPro" id="IPR007963">
    <property type="entry name" value="Peptidase_M61_catalytic"/>
</dbReference>
<dbReference type="InterPro" id="IPR040756">
    <property type="entry name" value="Peptidase_M61_N"/>
</dbReference>
<dbReference type="SMART" id="SM00228">
    <property type="entry name" value="PDZ"/>
    <property type="match status" value="1"/>
</dbReference>
<dbReference type="Gene3D" id="2.30.42.10">
    <property type="match status" value="1"/>
</dbReference>
<feature type="domain" description="PDZ" evidence="1">
    <location>
        <begin position="463"/>
        <end position="544"/>
    </location>
</feature>
<organism evidence="2 3">
    <name type="scientific">Pajaroellobacter abortibovis</name>
    <dbReference type="NCBI Taxonomy" id="1882918"/>
    <lineage>
        <taxon>Bacteria</taxon>
        <taxon>Pseudomonadati</taxon>
        <taxon>Myxococcota</taxon>
        <taxon>Polyangia</taxon>
        <taxon>Polyangiales</taxon>
        <taxon>Polyangiaceae</taxon>
    </lineage>
</organism>
<protein>
    <recommendedName>
        <fullName evidence="1">PDZ domain-containing protein</fullName>
    </recommendedName>
</protein>
<dbReference type="Gene3D" id="1.10.390.10">
    <property type="entry name" value="Neutral Protease Domain 2"/>
    <property type="match status" value="1"/>
</dbReference>